<dbReference type="Proteomes" id="UP000262272">
    <property type="component" value="Segment"/>
</dbReference>
<dbReference type="GeneID" id="63027091"/>
<dbReference type="EMBL" id="MH669000">
    <property type="protein sequence ID" value="AXQ60679.1"/>
    <property type="molecule type" value="Genomic_DNA"/>
</dbReference>
<feature type="region of interest" description="Disordered" evidence="1">
    <location>
        <begin position="1"/>
        <end position="24"/>
    </location>
</feature>
<keyword evidence="3" id="KW-1185">Reference proteome</keyword>
<reference evidence="2 3" key="1">
    <citation type="submission" date="2018-07" db="EMBL/GenBank/DDBJ databases">
        <authorList>
            <person name="Celious N.A."/>
            <person name="Jones R.M."/>
            <person name="Banks M.D."/>
            <person name="Grant A."/>
            <person name="McCray S.R."/>
            <person name="Melton Z.A."/>
            <person name="Mitchell A.N."/>
            <person name="Smalls C.A."/>
            <person name="Postiglione A.E."/>
            <person name="Patwardhan S."/>
            <person name="Newman R.H."/>
            <person name="Coomans R.J."/>
            <person name="Warner M.H."/>
            <person name="Garlena R.A."/>
            <person name="Russell D.A."/>
            <person name="Pope W.H."/>
            <person name="Jacobs-Sera D."/>
            <person name="Hatfull G.F."/>
        </authorList>
    </citation>
    <scope>NUCLEOTIDE SEQUENCE [LARGE SCALE GENOMIC DNA]</scope>
</reference>
<dbReference type="KEGG" id="vg:63027091"/>
<evidence type="ECO:0000313" key="2">
    <source>
        <dbReference type="EMBL" id="AXQ60679.1"/>
    </source>
</evidence>
<organism evidence="2 3">
    <name type="scientific">Gordonia phage Ali17</name>
    <dbReference type="NCBI Taxonomy" id="2301561"/>
    <lineage>
        <taxon>Viruses</taxon>
        <taxon>Duplodnaviria</taxon>
        <taxon>Heunggongvirae</taxon>
        <taxon>Uroviricota</taxon>
        <taxon>Caudoviricetes</taxon>
        <taxon>Stackebrandtviridae</taxon>
        <taxon>Schenleyvirinae</taxon>
        <taxon>Leonardvirus</taxon>
        <taxon>Leonardvirus ali17</taxon>
    </lineage>
</organism>
<gene>
    <name evidence="2" type="primary">63</name>
    <name evidence="2" type="ORF">SEA_ALI17_63</name>
</gene>
<proteinExistence type="predicted"/>
<name>A0A385DPX6_9CAUD</name>
<dbReference type="RefSeq" id="YP_010002540.1">
    <property type="nucleotide sequence ID" value="NC_053245.1"/>
</dbReference>
<accession>A0A385DPX6</accession>
<evidence type="ECO:0000313" key="3">
    <source>
        <dbReference type="Proteomes" id="UP000262272"/>
    </source>
</evidence>
<protein>
    <submittedName>
        <fullName evidence="2">Uncharacterized protein</fullName>
    </submittedName>
</protein>
<evidence type="ECO:0000256" key="1">
    <source>
        <dbReference type="SAM" id="MobiDB-lite"/>
    </source>
</evidence>
<sequence length="70" mass="7742">MTDHAPIPASTTQPGVQTPMGIVWDHPDRDHIRARVVTETNDGTRELVATIYYTHEQAAAMLSQLIGAMR</sequence>